<proteinExistence type="predicted"/>
<dbReference type="KEGG" id="mlb:MLBr00369"/>
<evidence type="ECO:0000313" key="2">
    <source>
        <dbReference type="Proteomes" id="UP000006900"/>
    </source>
</evidence>
<dbReference type="HOGENOM" id="CLU_2070516_0_0_11"/>
<protein>
    <submittedName>
        <fullName evidence="1">Uncharacterized protein</fullName>
    </submittedName>
</protein>
<dbReference type="Proteomes" id="UP000006900">
    <property type="component" value="Chromosome"/>
</dbReference>
<reference evidence="1 2" key="1">
    <citation type="journal article" date="2009" name="Nat. Genet.">
        <title>Comparative genomic and phylogeographic analysis of Mycobacterium leprae.</title>
        <authorList>
            <person name="Monot M."/>
            <person name="Honore N."/>
            <person name="Garnier T."/>
            <person name="Zidane N."/>
            <person name="Sherafi D."/>
            <person name="Paniz-Mondolfi A."/>
            <person name="Matsuoka M."/>
            <person name="Taylor G.M."/>
            <person name="Donoghue H.D."/>
            <person name="Bouwman A."/>
            <person name="Mays S."/>
            <person name="Watson C."/>
            <person name="Lockwood D."/>
            <person name="Khamispour A."/>
            <person name="Dowlati Y."/>
            <person name="Jianping S."/>
            <person name="Rea T.H."/>
            <person name="Vera-Cabrera L."/>
            <person name="Stefani M.M."/>
            <person name="Banu S."/>
            <person name="Macdonald M."/>
            <person name="Sapkota B.R."/>
            <person name="Spencer J.S."/>
            <person name="Thomas J."/>
            <person name="Harshman K."/>
            <person name="Singh P."/>
            <person name="Busso P."/>
            <person name="Gattiker A."/>
            <person name="Rougemont J."/>
            <person name="Brennan P.J."/>
            <person name="Cole S.T."/>
        </authorList>
    </citation>
    <scope>NUCLEOTIDE SEQUENCE [LARGE SCALE GENOMIC DNA]</scope>
    <source>
        <strain evidence="2">Br4923</strain>
    </source>
</reference>
<accession>A0A0H3MY97</accession>
<evidence type="ECO:0000313" key="1">
    <source>
        <dbReference type="EMBL" id="CAR70462.1"/>
    </source>
</evidence>
<dbReference type="AlphaFoldDB" id="A0A0H3MY97"/>
<sequence length="118" mass="13202">MSWKSVGRCDAEKRLQYARKHYQIPLIREPRNRVKQTAASHQSPCARACSCCDRGTEDEKVELTSEIAKDRKPIFFYSEKAESVWGEELTAGAAKRDPTLGPPEILLHASLAIGDGDQ</sequence>
<organism evidence="1 2">
    <name type="scientific">Mycobacterium leprae (strain Br4923)</name>
    <dbReference type="NCBI Taxonomy" id="561304"/>
    <lineage>
        <taxon>Bacteria</taxon>
        <taxon>Bacillati</taxon>
        <taxon>Actinomycetota</taxon>
        <taxon>Actinomycetes</taxon>
        <taxon>Mycobacteriales</taxon>
        <taxon>Mycobacteriaceae</taxon>
        <taxon>Mycobacterium</taxon>
    </lineage>
</organism>
<name>A0A0H3MY97_MYCLB</name>
<dbReference type="EMBL" id="FM211192">
    <property type="protein sequence ID" value="CAR70462.1"/>
    <property type="molecule type" value="Genomic_DNA"/>
</dbReference>
<gene>
    <name evidence="1" type="ordered locus">MLBr00369</name>
</gene>